<sequence length="112" mass="12223">MRSKAIICFIFSGLIFCLSLSNTLAADIDTAAIYAEKCALCHGEDGKGTPTGIDFEVKDFTDAEWQGTRTDDDFVNSITNGNPDNSNYLPFGDMLSEEEIKAMVPVVRAFAQ</sequence>
<dbReference type="GO" id="GO:0009055">
    <property type="term" value="F:electron transfer activity"/>
    <property type="evidence" value="ECO:0007669"/>
    <property type="project" value="InterPro"/>
</dbReference>
<evidence type="ECO:0000256" key="5">
    <source>
        <dbReference type="SAM" id="SignalP"/>
    </source>
</evidence>
<dbReference type="Proteomes" id="UP000722750">
    <property type="component" value="Unassembled WGS sequence"/>
</dbReference>
<keyword evidence="2 4" id="KW-0479">Metal-binding</keyword>
<dbReference type="InterPro" id="IPR009056">
    <property type="entry name" value="Cyt_c-like_dom"/>
</dbReference>
<keyword evidence="3 4" id="KW-0408">Iron</keyword>
<proteinExistence type="predicted"/>
<evidence type="ECO:0000256" key="1">
    <source>
        <dbReference type="ARBA" id="ARBA00022617"/>
    </source>
</evidence>
<evidence type="ECO:0000259" key="6">
    <source>
        <dbReference type="PROSITE" id="PS51007"/>
    </source>
</evidence>
<gene>
    <name evidence="7" type="ORF">MAG551_00626</name>
</gene>
<dbReference type="AlphaFoldDB" id="A0A942A444"/>
<organism evidence="7 8">
    <name type="scientific">Candidatus Scalindua arabica</name>
    <dbReference type="NCBI Taxonomy" id="1127984"/>
    <lineage>
        <taxon>Bacteria</taxon>
        <taxon>Pseudomonadati</taxon>
        <taxon>Planctomycetota</taxon>
        <taxon>Candidatus Brocadiia</taxon>
        <taxon>Candidatus Brocadiales</taxon>
        <taxon>Candidatus Scalinduaceae</taxon>
        <taxon>Candidatus Scalindua</taxon>
    </lineage>
</organism>
<accession>A0A942A444</accession>
<evidence type="ECO:0000256" key="2">
    <source>
        <dbReference type="ARBA" id="ARBA00022723"/>
    </source>
</evidence>
<dbReference type="GO" id="GO:0020037">
    <property type="term" value="F:heme binding"/>
    <property type="evidence" value="ECO:0007669"/>
    <property type="project" value="InterPro"/>
</dbReference>
<feature type="domain" description="Cytochrome c" evidence="6">
    <location>
        <begin position="25"/>
        <end position="111"/>
    </location>
</feature>
<evidence type="ECO:0000313" key="8">
    <source>
        <dbReference type="Proteomes" id="UP000722750"/>
    </source>
</evidence>
<dbReference type="EMBL" id="JAANXD010000027">
    <property type="protein sequence ID" value="MBS1257582.1"/>
    <property type="molecule type" value="Genomic_DNA"/>
</dbReference>
<comment type="caution">
    <text evidence="7">The sequence shown here is derived from an EMBL/GenBank/DDBJ whole genome shotgun (WGS) entry which is preliminary data.</text>
</comment>
<dbReference type="Gene3D" id="1.10.760.10">
    <property type="entry name" value="Cytochrome c-like domain"/>
    <property type="match status" value="1"/>
</dbReference>
<feature type="chain" id="PRO_5038003733" description="Cytochrome c domain-containing protein" evidence="5">
    <location>
        <begin position="27"/>
        <end position="112"/>
    </location>
</feature>
<dbReference type="GO" id="GO:0046872">
    <property type="term" value="F:metal ion binding"/>
    <property type="evidence" value="ECO:0007669"/>
    <property type="project" value="UniProtKB-KW"/>
</dbReference>
<evidence type="ECO:0000256" key="3">
    <source>
        <dbReference type="ARBA" id="ARBA00023004"/>
    </source>
</evidence>
<evidence type="ECO:0000256" key="4">
    <source>
        <dbReference type="PROSITE-ProRule" id="PRU00433"/>
    </source>
</evidence>
<dbReference type="Pfam" id="PF13442">
    <property type="entry name" value="Cytochrome_CBB3"/>
    <property type="match status" value="1"/>
</dbReference>
<dbReference type="PROSITE" id="PS51007">
    <property type="entry name" value="CYTC"/>
    <property type="match status" value="1"/>
</dbReference>
<keyword evidence="5" id="KW-0732">Signal</keyword>
<reference evidence="7" key="1">
    <citation type="journal article" date="2021" name="ISME J.">
        <title>Fine-scale metabolic discontinuity in a stratified prokaryote microbiome of a Red Sea deep halocline.</title>
        <authorList>
            <person name="Michoud G."/>
            <person name="Ngugi D.K."/>
            <person name="Barozzi A."/>
            <person name="Merlino G."/>
            <person name="Calleja M.L."/>
            <person name="Delgado-Huertas A."/>
            <person name="Moran X.A.G."/>
            <person name="Daffonchio D."/>
        </authorList>
    </citation>
    <scope>NUCLEOTIDE SEQUENCE</scope>
    <source>
        <strain evidence="7">SuakinDeep_MAG55_1</strain>
    </source>
</reference>
<evidence type="ECO:0000313" key="7">
    <source>
        <dbReference type="EMBL" id="MBS1257582.1"/>
    </source>
</evidence>
<name>A0A942A444_9BACT</name>
<dbReference type="InterPro" id="IPR036909">
    <property type="entry name" value="Cyt_c-like_dom_sf"/>
</dbReference>
<dbReference type="SUPFAM" id="SSF46626">
    <property type="entry name" value="Cytochrome c"/>
    <property type="match status" value="1"/>
</dbReference>
<protein>
    <recommendedName>
        <fullName evidence="6">Cytochrome c domain-containing protein</fullName>
    </recommendedName>
</protein>
<keyword evidence="1 4" id="KW-0349">Heme</keyword>
<feature type="signal peptide" evidence="5">
    <location>
        <begin position="1"/>
        <end position="26"/>
    </location>
</feature>